<name>A0A024V172_PLAFA</name>
<dbReference type="OrthoDB" id="372114at2759"/>
<feature type="compositionally biased region" description="Low complexity" evidence="1">
    <location>
        <begin position="199"/>
        <end position="218"/>
    </location>
</feature>
<feature type="region of interest" description="Disordered" evidence="1">
    <location>
        <begin position="132"/>
        <end position="172"/>
    </location>
</feature>
<gene>
    <name evidence="2" type="ORF">PFFVO_04395</name>
</gene>
<dbReference type="EMBL" id="KI925140">
    <property type="protein sequence ID" value="ETW16733.1"/>
    <property type="molecule type" value="Genomic_DNA"/>
</dbReference>
<feature type="compositionally biased region" description="Basic and acidic residues" evidence="1">
    <location>
        <begin position="186"/>
        <end position="198"/>
    </location>
</feature>
<evidence type="ECO:0000256" key="1">
    <source>
        <dbReference type="SAM" id="MobiDB-lite"/>
    </source>
</evidence>
<dbReference type="AlphaFoldDB" id="A0A024V172"/>
<dbReference type="Proteomes" id="UP000030690">
    <property type="component" value="Unassembled WGS sequence"/>
</dbReference>
<proteinExistence type="predicted"/>
<reference evidence="2 3" key="2">
    <citation type="submission" date="2013-02" db="EMBL/GenBank/DDBJ databases">
        <title>The Genome Sequence of Plasmodium falciparum Vietnam Oak-Knoll (FVO).</title>
        <authorList>
            <consortium name="The Broad Institute Genome Sequencing Platform"/>
            <consortium name="The Broad Institute Genome Sequencing Center for Infectious Disease"/>
            <person name="Neafsey D."/>
            <person name="Cheeseman I."/>
            <person name="Volkman S."/>
            <person name="Adams J."/>
            <person name="Walker B."/>
            <person name="Young S.K."/>
            <person name="Zeng Q."/>
            <person name="Gargeya S."/>
            <person name="Fitzgerald M."/>
            <person name="Haas B."/>
            <person name="Abouelleil A."/>
            <person name="Alvarado L."/>
            <person name="Arachchi H.M."/>
            <person name="Berlin A.M."/>
            <person name="Chapman S.B."/>
            <person name="Dewar J."/>
            <person name="Goldberg J."/>
            <person name="Griggs A."/>
            <person name="Gujja S."/>
            <person name="Hansen M."/>
            <person name="Howarth C."/>
            <person name="Imamovic A."/>
            <person name="Larimer J."/>
            <person name="McCowan C."/>
            <person name="Murphy C."/>
            <person name="Neiman D."/>
            <person name="Pearson M."/>
            <person name="Priest M."/>
            <person name="Roberts A."/>
            <person name="Saif S."/>
            <person name="Shea T."/>
            <person name="Sisk P."/>
            <person name="Sykes S."/>
            <person name="Wortman J."/>
            <person name="Nusbaum C."/>
            <person name="Birren B."/>
        </authorList>
    </citation>
    <scope>NUCLEOTIDE SEQUENCE [LARGE SCALE GENOMIC DNA]</scope>
    <source>
        <strain evidence="3">Vietnam Oak-Knoll (FVO)</strain>
    </source>
</reference>
<accession>A0A024V172</accession>
<evidence type="ECO:0000313" key="3">
    <source>
        <dbReference type="Proteomes" id="UP000030690"/>
    </source>
</evidence>
<feature type="region of interest" description="Disordered" evidence="1">
    <location>
        <begin position="376"/>
        <end position="402"/>
    </location>
</feature>
<protein>
    <submittedName>
        <fullName evidence="2">Uncharacterized protein</fullName>
    </submittedName>
</protein>
<evidence type="ECO:0000313" key="2">
    <source>
        <dbReference type="EMBL" id="ETW16733.1"/>
    </source>
</evidence>
<reference evidence="2 3" key="1">
    <citation type="submission" date="2013-02" db="EMBL/GenBank/DDBJ databases">
        <title>The Genome Annotation of Plasmodium falciparum Vietnam Oak-Knoll (FVO).</title>
        <authorList>
            <consortium name="The Broad Institute Genome Sequencing Platform"/>
            <consortium name="The Broad Institute Genome Sequencing Center for Infectious Disease"/>
            <person name="Neafsey D."/>
            <person name="Hoffman S."/>
            <person name="Volkman S."/>
            <person name="Rosenthal P."/>
            <person name="Walker B."/>
            <person name="Young S.K."/>
            <person name="Zeng Q."/>
            <person name="Gargeya S."/>
            <person name="Fitzgerald M."/>
            <person name="Haas B."/>
            <person name="Abouelleil A."/>
            <person name="Allen A.W."/>
            <person name="Alvarado L."/>
            <person name="Arachchi H.M."/>
            <person name="Berlin A.M."/>
            <person name="Chapman S.B."/>
            <person name="Gainer-Dewar J."/>
            <person name="Goldberg J."/>
            <person name="Griggs A."/>
            <person name="Gujja S."/>
            <person name="Hansen M."/>
            <person name="Howarth C."/>
            <person name="Imamovic A."/>
            <person name="Ireland A."/>
            <person name="Larimer J."/>
            <person name="McCowan C."/>
            <person name="Murphy C."/>
            <person name="Pearson M."/>
            <person name="Poon T.W."/>
            <person name="Priest M."/>
            <person name="Roberts A."/>
            <person name="Saif S."/>
            <person name="Shea T."/>
            <person name="Sisk P."/>
            <person name="Sykes S."/>
            <person name="Wortman J."/>
            <person name="Nusbaum C."/>
            <person name="Birren B."/>
        </authorList>
    </citation>
    <scope>NUCLEOTIDE SEQUENCE [LARGE SCALE GENOMIC DNA]</scope>
    <source>
        <strain evidence="3">Vietnam Oak-Knoll (FVO)</strain>
    </source>
</reference>
<feature type="compositionally biased region" description="Basic and acidic residues" evidence="1">
    <location>
        <begin position="132"/>
        <end position="142"/>
    </location>
</feature>
<feature type="region of interest" description="Disordered" evidence="1">
    <location>
        <begin position="186"/>
        <end position="218"/>
    </location>
</feature>
<sequence>MFEENEKEQLLYYERNKESEKCQKVWESIICKGLGYSKEEIRRDVERSRREKERLLSILYGSVFTGPKYLLYSKKWRGKTLNEIINEDREKNLNKNNFKNMDLDSTYFCELSFGYMDTAEENDDKNKKEITKQMEKKNDKVPNIRKGGNTNNSQNKRKTYHGEKNANTTNKDLDEFYSKLNYLEKRSYKNRYRNDNNNKKNNNNNNNNNNSNSNNNYYYYYSNGRSSYTNELSNEKNKYNEENSDEGNVIKYKYLPTGVFYSRVSKSFIANWIDDKTKKQVKIPYKISEYGIEKCMILAILSRNLRLSNLSNVLKYYDELTDSQKEQMLHAIRTTQKSEKLFEDIINRNGNKKNENNIINNYSNIHNDTSINNNNNNNNNIGNTIGTQHKNKNKQNANDQKNIPMKKKLIEKKKVKQSYVNEEKLPTGVYFYQGSYVANWWETNQKKQFKVPFKISEYGIARAKNLAIISRLIRSSSIPDINLILTQMENDHNLSDMDYTAISELAYKYIENMAKKE</sequence>
<organism evidence="2 3">
    <name type="scientific">Plasmodium falciparum Vietnam Oak-Knoll</name>
    <name type="common">FVO</name>
    <dbReference type="NCBI Taxonomy" id="1036723"/>
    <lineage>
        <taxon>Eukaryota</taxon>
        <taxon>Sar</taxon>
        <taxon>Alveolata</taxon>
        <taxon>Apicomplexa</taxon>
        <taxon>Aconoidasida</taxon>
        <taxon>Haemosporida</taxon>
        <taxon>Plasmodiidae</taxon>
        <taxon>Plasmodium</taxon>
        <taxon>Plasmodium (Laverania)</taxon>
    </lineage>
</organism>